<dbReference type="OrthoDB" id="2083at2759"/>
<proteinExistence type="inferred from homology"/>
<evidence type="ECO:0000256" key="8">
    <source>
        <dbReference type="ARBA" id="ARBA00023242"/>
    </source>
</evidence>
<evidence type="ECO:0000256" key="10">
    <source>
        <dbReference type="RuleBase" id="RU365081"/>
    </source>
</evidence>
<comment type="similarity">
    <text evidence="4 10">Belongs to the cyclophilin-type PPIase family. PPIL4 subfamily.</text>
</comment>
<dbReference type="SMART" id="SM00360">
    <property type="entry name" value="RRM"/>
    <property type="match status" value="1"/>
</dbReference>
<dbReference type="InterPro" id="IPR029000">
    <property type="entry name" value="Cyclophilin-like_dom_sf"/>
</dbReference>
<dbReference type="PROSITE" id="PS50102">
    <property type="entry name" value="RRM"/>
    <property type="match status" value="1"/>
</dbReference>
<dbReference type="SUPFAM" id="SSF54928">
    <property type="entry name" value="RNA-binding domain, RBD"/>
    <property type="match status" value="1"/>
</dbReference>
<evidence type="ECO:0000256" key="11">
    <source>
        <dbReference type="SAM" id="MobiDB-lite"/>
    </source>
</evidence>
<evidence type="ECO:0000259" key="13">
    <source>
        <dbReference type="PROSITE" id="PS50102"/>
    </source>
</evidence>
<reference evidence="14 15" key="1">
    <citation type="submission" date="2016-10" db="EMBL/GenBank/DDBJ databases">
        <title>Genome sequence of the basidiomycete white-rot fungus Trametes pubescens.</title>
        <authorList>
            <person name="Makela M.R."/>
            <person name="Granchi Z."/>
            <person name="Peng M."/>
            <person name="De Vries R.P."/>
            <person name="Grigoriev I."/>
            <person name="Riley R."/>
            <person name="Hilden K."/>
        </authorList>
    </citation>
    <scope>NUCLEOTIDE SEQUENCE [LARGE SCALE GENOMIC DNA]</scope>
    <source>
        <strain evidence="14 15">FBCC735</strain>
    </source>
</reference>
<dbReference type="InterPro" id="IPR035538">
    <property type="entry name" value="Cyclophilin_PPIL4"/>
</dbReference>
<keyword evidence="8 10" id="KW-0539">Nucleus</keyword>
<sequence length="412" mass="45032">MSVLFETSLGDIVIDLETELCPKTCENFLKLCKVYYYNLNAFFNVSKDFLAQVGDPTATGTGGESIWSLIASQGGKDAPRYFTPEFIPRLKHRQRGTVSMAVAPAVAEEHRGGCGSQFFITIGENIEYLDGKHAVFGHVVEGFETLDKLNDVFVDQDGRPLKDVRIRHVEILEDPFEDPPGLVIPDAPPTSPPDNSTRIAEDEDPLETLPEEEAEEIRRKKAAQASALTLEMVGDLPFANVRPPENVLFVCKLNPVTRDEDLELIFSRFGTIISCQVIRDKKTGDSLQYAFIEFDKREEAEQAPAAGGGAGLLVVKTLKPLGGTEGRHKHRSAAKTMGWYSTYLMTADESAKAAAAAHAGRIILRNDRGVQDHRGHDIATMTPPMRGAGVGAANGDRETITIEGVNLALLPI</sequence>
<evidence type="ECO:0000256" key="6">
    <source>
        <dbReference type="ARBA" id="ARBA00023110"/>
    </source>
</evidence>
<protein>
    <recommendedName>
        <fullName evidence="10">Peptidyl-prolyl cis-trans isomerase</fullName>
        <shortName evidence="10">PPIase</shortName>
        <ecNumber evidence="10">5.2.1.8</ecNumber>
    </recommendedName>
</protein>
<dbReference type="PANTHER" id="PTHR45843:SF1">
    <property type="entry name" value="PEPTIDYL-PROLYL CIS-TRANS ISOMERASE-LIKE 4"/>
    <property type="match status" value="1"/>
</dbReference>
<dbReference type="GO" id="GO:0003723">
    <property type="term" value="F:RNA binding"/>
    <property type="evidence" value="ECO:0007669"/>
    <property type="project" value="UniProtKB-UniRule"/>
</dbReference>
<feature type="region of interest" description="Disordered" evidence="11">
    <location>
        <begin position="177"/>
        <end position="206"/>
    </location>
</feature>
<feature type="domain" description="PPIase cyclophilin-type" evidence="12">
    <location>
        <begin position="6"/>
        <end position="171"/>
    </location>
</feature>
<dbReference type="OMA" id="DLHTEEC"/>
<dbReference type="STRING" id="154538.A0A1M2VPK5"/>
<dbReference type="InterPro" id="IPR002130">
    <property type="entry name" value="Cyclophilin-type_PPIase_dom"/>
</dbReference>
<evidence type="ECO:0000313" key="15">
    <source>
        <dbReference type="Proteomes" id="UP000184267"/>
    </source>
</evidence>
<dbReference type="InterPro" id="IPR035542">
    <property type="entry name" value="CRIP"/>
</dbReference>
<keyword evidence="6 10" id="KW-0697">Rotamase</keyword>
<dbReference type="InterPro" id="IPR000504">
    <property type="entry name" value="RRM_dom"/>
</dbReference>
<evidence type="ECO:0000256" key="7">
    <source>
        <dbReference type="ARBA" id="ARBA00023235"/>
    </source>
</evidence>
<evidence type="ECO:0000256" key="9">
    <source>
        <dbReference type="PROSITE-ProRule" id="PRU00176"/>
    </source>
</evidence>
<dbReference type="AlphaFoldDB" id="A0A1M2VPK5"/>
<feature type="domain" description="RRM" evidence="13">
    <location>
        <begin position="246"/>
        <end position="336"/>
    </location>
</feature>
<evidence type="ECO:0000256" key="2">
    <source>
        <dbReference type="ARBA" id="ARBA00002388"/>
    </source>
</evidence>
<dbReference type="PROSITE" id="PS50072">
    <property type="entry name" value="CSA_PPIASE_2"/>
    <property type="match status" value="1"/>
</dbReference>
<comment type="subcellular location">
    <subcellularLocation>
        <location evidence="3 10">Nucleus</location>
    </subcellularLocation>
</comment>
<evidence type="ECO:0000256" key="3">
    <source>
        <dbReference type="ARBA" id="ARBA00004123"/>
    </source>
</evidence>
<dbReference type="PRINTS" id="PR00153">
    <property type="entry name" value="CSAPPISMRASE"/>
</dbReference>
<evidence type="ECO:0000256" key="5">
    <source>
        <dbReference type="ARBA" id="ARBA00022884"/>
    </source>
</evidence>
<dbReference type="PANTHER" id="PTHR45843">
    <property type="entry name" value="PEPTIDYL-PROLYL CIS-TRANS ISOMERASE-LIKE 4"/>
    <property type="match status" value="1"/>
</dbReference>
<dbReference type="Gene3D" id="3.30.70.330">
    <property type="match status" value="1"/>
</dbReference>
<evidence type="ECO:0000256" key="1">
    <source>
        <dbReference type="ARBA" id="ARBA00000971"/>
    </source>
</evidence>
<dbReference type="FunFam" id="2.40.100.10:FF:000015">
    <property type="entry name" value="Peptidyl-prolyl cis-trans isomerase"/>
    <property type="match status" value="1"/>
</dbReference>
<evidence type="ECO:0000259" key="12">
    <source>
        <dbReference type="PROSITE" id="PS50072"/>
    </source>
</evidence>
<dbReference type="CDD" id="cd01921">
    <property type="entry name" value="cyclophilin_RRM"/>
    <property type="match status" value="1"/>
</dbReference>
<dbReference type="EMBL" id="MNAD01000903">
    <property type="protein sequence ID" value="OJT09513.1"/>
    <property type="molecule type" value="Genomic_DNA"/>
</dbReference>
<dbReference type="Pfam" id="PF00160">
    <property type="entry name" value="Pro_isomerase"/>
    <property type="match status" value="1"/>
</dbReference>
<comment type="function">
    <text evidence="2 10">PPIases accelerate the folding of proteins. It catalyzes the cis-trans isomerization of proline imidic peptide bonds in oligopeptides.</text>
</comment>
<dbReference type="GO" id="GO:0005634">
    <property type="term" value="C:nucleus"/>
    <property type="evidence" value="ECO:0007669"/>
    <property type="project" value="UniProtKB-SubCell"/>
</dbReference>
<dbReference type="Pfam" id="PF00076">
    <property type="entry name" value="RRM_1"/>
    <property type="match status" value="1"/>
</dbReference>
<dbReference type="InterPro" id="IPR012677">
    <property type="entry name" value="Nucleotide-bd_a/b_plait_sf"/>
</dbReference>
<dbReference type="GO" id="GO:0003755">
    <property type="term" value="F:peptidyl-prolyl cis-trans isomerase activity"/>
    <property type="evidence" value="ECO:0007669"/>
    <property type="project" value="UniProtKB-UniRule"/>
</dbReference>
<evidence type="ECO:0000256" key="4">
    <source>
        <dbReference type="ARBA" id="ARBA00010739"/>
    </source>
</evidence>
<comment type="caution">
    <text evidence="14">The sequence shown here is derived from an EMBL/GenBank/DDBJ whole genome shotgun (WGS) entry which is preliminary data.</text>
</comment>
<dbReference type="EC" id="5.2.1.8" evidence="10"/>
<gene>
    <name evidence="14" type="ORF">TRAPUB_14012</name>
</gene>
<dbReference type="Gene3D" id="2.40.100.10">
    <property type="entry name" value="Cyclophilin-like"/>
    <property type="match status" value="1"/>
</dbReference>
<keyword evidence="15" id="KW-1185">Reference proteome</keyword>
<accession>A0A1M2VPK5</accession>
<evidence type="ECO:0000313" key="14">
    <source>
        <dbReference type="EMBL" id="OJT09513.1"/>
    </source>
</evidence>
<dbReference type="InterPro" id="IPR035979">
    <property type="entry name" value="RBD_domain_sf"/>
</dbReference>
<comment type="catalytic activity">
    <reaction evidence="1 10">
        <text>[protein]-peptidylproline (omega=180) = [protein]-peptidylproline (omega=0)</text>
        <dbReference type="Rhea" id="RHEA:16237"/>
        <dbReference type="Rhea" id="RHEA-COMP:10747"/>
        <dbReference type="Rhea" id="RHEA-COMP:10748"/>
        <dbReference type="ChEBI" id="CHEBI:83833"/>
        <dbReference type="ChEBI" id="CHEBI:83834"/>
        <dbReference type="EC" id="5.2.1.8"/>
    </reaction>
</comment>
<organism evidence="14 15">
    <name type="scientific">Trametes pubescens</name>
    <name type="common">White-rot fungus</name>
    <dbReference type="NCBI Taxonomy" id="154538"/>
    <lineage>
        <taxon>Eukaryota</taxon>
        <taxon>Fungi</taxon>
        <taxon>Dikarya</taxon>
        <taxon>Basidiomycota</taxon>
        <taxon>Agaricomycotina</taxon>
        <taxon>Agaricomycetes</taxon>
        <taxon>Polyporales</taxon>
        <taxon>Polyporaceae</taxon>
        <taxon>Trametes</taxon>
    </lineage>
</organism>
<keyword evidence="5 9" id="KW-0694">RNA-binding</keyword>
<dbReference type="Proteomes" id="UP000184267">
    <property type="component" value="Unassembled WGS sequence"/>
</dbReference>
<keyword evidence="7 10" id="KW-0413">Isomerase</keyword>
<name>A0A1M2VPK5_TRAPU</name>
<dbReference type="SUPFAM" id="SSF50891">
    <property type="entry name" value="Cyclophilin-like"/>
    <property type="match status" value="1"/>
</dbReference>